<evidence type="ECO:0000313" key="2">
    <source>
        <dbReference type="Proteomes" id="UP001056120"/>
    </source>
</evidence>
<organism evidence="1 2">
    <name type="scientific">Smallanthus sonchifolius</name>
    <dbReference type="NCBI Taxonomy" id="185202"/>
    <lineage>
        <taxon>Eukaryota</taxon>
        <taxon>Viridiplantae</taxon>
        <taxon>Streptophyta</taxon>
        <taxon>Embryophyta</taxon>
        <taxon>Tracheophyta</taxon>
        <taxon>Spermatophyta</taxon>
        <taxon>Magnoliopsida</taxon>
        <taxon>eudicotyledons</taxon>
        <taxon>Gunneridae</taxon>
        <taxon>Pentapetalae</taxon>
        <taxon>asterids</taxon>
        <taxon>campanulids</taxon>
        <taxon>Asterales</taxon>
        <taxon>Asteraceae</taxon>
        <taxon>Asteroideae</taxon>
        <taxon>Heliantheae alliance</taxon>
        <taxon>Millerieae</taxon>
        <taxon>Smallanthus</taxon>
    </lineage>
</organism>
<sequence>MFLIFNFRLVDPSMPLETYERITYPVPTNDSVEFVYLFYILITKTIQYEQKKLAAANGKVVKEEEPKIGETAPPVDKIKIDGINDELLVLPYKGLSHVSDDPSKIKELLEKLVVVKNNDNEGTKMGFDGPNPTLYAIQKLRDGAIV</sequence>
<dbReference type="EMBL" id="CM042024">
    <property type="protein sequence ID" value="KAI3810543.1"/>
    <property type="molecule type" value="Genomic_DNA"/>
</dbReference>
<reference evidence="2" key="1">
    <citation type="journal article" date="2022" name="Mol. Ecol. Resour.">
        <title>The genomes of chicory, endive, great burdock and yacon provide insights into Asteraceae palaeo-polyploidization history and plant inulin production.</title>
        <authorList>
            <person name="Fan W."/>
            <person name="Wang S."/>
            <person name="Wang H."/>
            <person name="Wang A."/>
            <person name="Jiang F."/>
            <person name="Liu H."/>
            <person name="Zhao H."/>
            <person name="Xu D."/>
            <person name="Zhang Y."/>
        </authorList>
    </citation>
    <scope>NUCLEOTIDE SEQUENCE [LARGE SCALE GENOMIC DNA]</scope>
    <source>
        <strain evidence="2">cv. Yunnan</strain>
    </source>
</reference>
<accession>A0ACB9ISQ5</accession>
<evidence type="ECO:0000313" key="1">
    <source>
        <dbReference type="EMBL" id="KAI3810543.1"/>
    </source>
</evidence>
<gene>
    <name evidence="1" type="ORF">L1987_20161</name>
</gene>
<proteinExistence type="predicted"/>
<keyword evidence="2" id="KW-1185">Reference proteome</keyword>
<protein>
    <submittedName>
        <fullName evidence="1">Uncharacterized protein</fullName>
    </submittedName>
</protein>
<dbReference type="Proteomes" id="UP001056120">
    <property type="component" value="Linkage Group LG07"/>
</dbReference>
<reference evidence="1 2" key="2">
    <citation type="journal article" date="2022" name="Mol. Ecol. Resour.">
        <title>The genomes of chicory, endive, great burdock and yacon provide insights into Asteraceae paleo-polyploidization history and plant inulin production.</title>
        <authorList>
            <person name="Fan W."/>
            <person name="Wang S."/>
            <person name="Wang H."/>
            <person name="Wang A."/>
            <person name="Jiang F."/>
            <person name="Liu H."/>
            <person name="Zhao H."/>
            <person name="Xu D."/>
            <person name="Zhang Y."/>
        </authorList>
    </citation>
    <scope>NUCLEOTIDE SEQUENCE [LARGE SCALE GENOMIC DNA]</scope>
    <source>
        <strain evidence="2">cv. Yunnan</strain>
        <tissue evidence="1">Leaves</tissue>
    </source>
</reference>
<comment type="caution">
    <text evidence="1">The sequence shown here is derived from an EMBL/GenBank/DDBJ whole genome shotgun (WGS) entry which is preliminary data.</text>
</comment>
<name>A0ACB9ISQ5_9ASTR</name>